<evidence type="ECO:0000313" key="12">
    <source>
        <dbReference type="Proteomes" id="UP000595197"/>
    </source>
</evidence>
<accession>A0ABX7BCB6</accession>
<dbReference type="EMBL" id="CP067420">
    <property type="protein sequence ID" value="QQP92016.1"/>
    <property type="molecule type" value="Genomic_DNA"/>
</dbReference>
<dbReference type="Gene3D" id="3.20.20.10">
    <property type="entry name" value="Alanine racemase"/>
    <property type="match status" value="1"/>
</dbReference>
<dbReference type="InterPro" id="IPR029066">
    <property type="entry name" value="PLP-binding_barrel"/>
</dbReference>
<dbReference type="InterPro" id="IPR022653">
    <property type="entry name" value="De-COase2_pyr-phos_BS"/>
</dbReference>
<evidence type="ECO:0000256" key="3">
    <source>
        <dbReference type="ARBA" id="ARBA00022898"/>
    </source>
</evidence>
<sequence>MAQVRYRSAVSPLRRGTTLNRRGAPSVRRPVTCVDNLVETLRPSDPVHCLRPAVLSATAARFVSAFPGDVLYAVKCNPEPAVLRALYEGGVRHFDAASPGEVRLVRQMFPNAEIHYMHPVKSPDAIRQAYFDFGVRDFSLDSAEELEKLVEQTDSADDLGLFIRLGLPKGSAVYDLSGKFGAAPDEAARLLRSARAVGRKVGICFHVGSQCLDPAAYERALELAGTVIARAGVEIDVMDVGGGFPVSYPGVTPPPLDDFMEAVARGFARLGLPKRTRLWCEPGRALVAPGVSLLVQVIRRRGNELFINDGVYGSLSDAGVPAFRFPARMIRPDAVASDAAEEAFAFYGPTCDSADYMAGPFMLPADIRTGDWIELGQLGAYGSCLRTAFNGFDNARLVDVTDRPLLETPGYLDLADEHADLSDRSGQAAISVGYITEQAA</sequence>
<evidence type="ECO:0000256" key="1">
    <source>
        <dbReference type="ARBA" id="ARBA00001933"/>
    </source>
</evidence>
<dbReference type="SUPFAM" id="SSF50621">
    <property type="entry name" value="Alanine racemase C-terminal domain-like"/>
    <property type="match status" value="1"/>
</dbReference>
<dbReference type="InterPro" id="IPR002433">
    <property type="entry name" value="Orn_de-COase"/>
</dbReference>
<dbReference type="Pfam" id="PF00278">
    <property type="entry name" value="Orn_DAP_Arg_deC"/>
    <property type="match status" value="1"/>
</dbReference>
<dbReference type="Pfam" id="PF02784">
    <property type="entry name" value="Orn_Arg_deC_N"/>
    <property type="match status" value="1"/>
</dbReference>
<dbReference type="PRINTS" id="PR01179">
    <property type="entry name" value="ODADCRBXLASE"/>
</dbReference>
<comment type="catalytic activity">
    <reaction evidence="7">
        <text>L-ornithine + H(+) = putrescine + CO2</text>
        <dbReference type="Rhea" id="RHEA:22964"/>
        <dbReference type="ChEBI" id="CHEBI:15378"/>
        <dbReference type="ChEBI" id="CHEBI:16526"/>
        <dbReference type="ChEBI" id="CHEBI:46911"/>
        <dbReference type="ChEBI" id="CHEBI:326268"/>
        <dbReference type="EC" id="4.1.1.17"/>
    </reaction>
</comment>
<organism evidence="11 12">
    <name type="scientific">Skermanella cutis</name>
    <dbReference type="NCBI Taxonomy" id="2775420"/>
    <lineage>
        <taxon>Bacteria</taxon>
        <taxon>Pseudomonadati</taxon>
        <taxon>Pseudomonadota</taxon>
        <taxon>Alphaproteobacteria</taxon>
        <taxon>Rhodospirillales</taxon>
        <taxon>Azospirillaceae</taxon>
        <taxon>Skermanella</taxon>
    </lineage>
</organism>
<evidence type="ECO:0000259" key="9">
    <source>
        <dbReference type="Pfam" id="PF00278"/>
    </source>
</evidence>
<dbReference type="RefSeq" id="WP_201080528.1">
    <property type="nucleotide sequence ID" value="NZ_CP067420.1"/>
</dbReference>
<dbReference type="CDD" id="cd00622">
    <property type="entry name" value="PLPDE_III_ODC"/>
    <property type="match status" value="1"/>
</dbReference>
<evidence type="ECO:0000256" key="7">
    <source>
        <dbReference type="ARBA" id="ARBA00049127"/>
    </source>
</evidence>
<dbReference type="EC" id="4.1.1.17" evidence="6"/>
<comment type="similarity">
    <text evidence="2 8">Belongs to the Orn/Lys/Arg decarboxylase class-II family.</text>
</comment>
<dbReference type="PRINTS" id="PR01182">
    <property type="entry name" value="ORNDCRBXLASE"/>
</dbReference>
<evidence type="ECO:0000256" key="6">
    <source>
        <dbReference type="ARBA" id="ARBA00034138"/>
    </source>
</evidence>
<evidence type="ECO:0000256" key="4">
    <source>
        <dbReference type="ARBA" id="ARBA00023239"/>
    </source>
</evidence>
<name>A0ABX7BCB6_9PROT</name>
<evidence type="ECO:0000313" key="11">
    <source>
        <dbReference type="EMBL" id="QQP92016.1"/>
    </source>
</evidence>
<keyword evidence="4" id="KW-0456">Lyase</keyword>
<reference evidence="11" key="1">
    <citation type="submission" date="2021-02" db="EMBL/GenBank/DDBJ databases">
        <title>Skermanella TT6 skin isolate.</title>
        <authorList>
            <person name="Lee K."/>
            <person name="Ganzorig M."/>
        </authorList>
    </citation>
    <scope>NUCLEOTIDE SEQUENCE</scope>
    <source>
        <strain evidence="11">TT6</strain>
    </source>
</reference>
<keyword evidence="12" id="KW-1185">Reference proteome</keyword>
<dbReference type="PROSITE" id="PS00878">
    <property type="entry name" value="ODR_DC_2_1"/>
    <property type="match status" value="1"/>
</dbReference>
<evidence type="ECO:0000256" key="2">
    <source>
        <dbReference type="ARBA" id="ARBA00008872"/>
    </source>
</evidence>
<dbReference type="InterPro" id="IPR022643">
    <property type="entry name" value="De-COase2_C"/>
</dbReference>
<dbReference type="Proteomes" id="UP000595197">
    <property type="component" value="Chromosome"/>
</dbReference>
<feature type="domain" description="Orn/DAP/Arg decarboxylase 2 N-terminal" evidence="10">
    <location>
        <begin position="59"/>
        <end position="288"/>
    </location>
</feature>
<evidence type="ECO:0000259" key="10">
    <source>
        <dbReference type="Pfam" id="PF02784"/>
    </source>
</evidence>
<dbReference type="PANTHER" id="PTHR11482:SF6">
    <property type="entry name" value="ORNITHINE DECARBOXYLASE 1-RELATED"/>
    <property type="match status" value="1"/>
</dbReference>
<protein>
    <recommendedName>
        <fullName evidence="6">ornithine decarboxylase</fullName>
        <ecNumber evidence="6">4.1.1.17</ecNumber>
    </recommendedName>
</protein>
<dbReference type="InterPro" id="IPR022644">
    <property type="entry name" value="De-COase2_N"/>
</dbReference>
<dbReference type="Gene3D" id="2.40.37.10">
    <property type="entry name" value="Lyase, Ornithine Decarboxylase, Chain A, domain 1"/>
    <property type="match status" value="1"/>
</dbReference>
<evidence type="ECO:0000256" key="5">
    <source>
        <dbReference type="ARBA" id="ARBA00034115"/>
    </source>
</evidence>
<feature type="domain" description="Orn/DAP/Arg decarboxylase 2 C-terminal" evidence="9">
    <location>
        <begin position="291"/>
        <end position="375"/>
    </location>
</feature>
<dbReference type="InterPro" id="IPR009006">
    <property type="entry name" value="Ala_racemase/Decarboxylase_C"/>
</dbReference>
<keyword evidence="3" id="KW-0663">Pyridoxal phosphate</keyword>
<gene>
    <name evidence="11" type="ORF">IGS68_12770</name>
</gene>
<dbReference type="PANTHER" id="PTHR11482">
    <property type="entry name" value="ARGININE/DIAMINOPIMELATE/ORNITHINE DECARBOXYLASE"/>
    <property type="match status" value="1"/>
</dbReference>
<dbReference type="InterPro" id="IPR000183">
    <property type="entry name" value="Orn/DAP/Arg_de-COase"/>
</dbReference>
<comment type="pathway">
    <text evidence="5">Amine and polyamine biosynthesis; putrescine biosynthesis via L-ornithine pathway; putrescine from L-ornithine: step 1/1.</text>
</comment>
<dbReference type="SUPFAM" id="SSF51419">
    <property type="entry name" value="PLP-binding barrel"/>
    <property type="match status" value="1"/>
</dbReference>
<evidence type="ECO:0000256" key="8">
    <source>
        <dbReference type="RuleBase" id="RU003737"/>
    </source>
</evidence>
<comment type="cofactor">
    <cofactor evidence="1">
        <name>pyridoxal 5'-phosphate</name>
        <dbReference type="ChEBI" id="CHEBI:597326"/>
    </cofactor>
</comment>
<proteinExistence type="inferred from homology"/>